<dbReference type="InterPro" id="IPR049306">
    <property type="entry name" value="GLV1-2"/>
</dbReference>
<dbReference type="AlphaFoldDB" id="A0AAV6XHE9"/>
<dbReference type="PANTHER" id="PTHR34961:SF7">
    <property type="entry name" value="TRANSMEMBRANE PROTEIN"/>
    <property type="match status" value="1"/>
</dbReference>
<evidence type="ECO:0000313" key="2">
    <source>
        <dbReference type="EMBL" id="KAG8382416.1"/>
    </source>
</evidence>
<gene>
    <name evidence="2" type="ORF">BUALT_Bualt05G0075000</name>
</gene>
<dbReference type="Pfam" id="PF21529">
    <property type="entry name" value="GLV1-2"/>
    <property type="match status" value="1"/>
</dbReference>
<evidence type="ECO:0000256" key="1">
    <source>
        <dbReference type="SAM" id="SignalP"/>
    </source>
</evidence>
<evidence type="ECO:0000313" key="3">
    <source>
        <dbReference type="Proteomes" id="UP000826271"/>
    </source>
</evidence>
<protein>
    <submittedName>
        <fullName evidence="2">Uncharacterized protein</fullName>
    </submittedName>
</protein>
<comment type="caution">
    <text evidence="2">The sequence shown here is derived from an EMBL/GenBank/DDBJ whole genome shotgun (WGS) entry which is preliminary data.</text>
</comment>
<organism evidence="2 3">
    <name type="scientific">Buddleja alternifolia</name>
    <dbReference type="NCBI Taxonomy" id="168488"/>
    <lineage>
        <taxon>Eukaryota</taxon>
        <taxon>Viridiplantae</taxon>
        <taxon>Streptophyta</taxon>
        <taxon>Embryophyta</taxon>
        <taxon>Tracheophyta</taxon>
        <taxon>Spermatophyta</taxon>
        <taxon>Magnoliopsida</taxon>
        <taxon>eudicotyledons</taxon>
        <taxon>Gunneridae</taxon>
        <taxon>Pentapetalae</taxon>
        <taxon>asterids</taxon>
        <taxon>lamiids</taxon>
        <taxon>Lamiales</taxon>
        <taxon>Scrophulariaceae</taxon>
        <taxon>Buddlejeae</taxon>
        <taxon>Buddleja</taxon>
    </lineage>
</organism>
<feature type="signal peptide" evidence="1">
    <location>
        <begin position="1"/>
        <end position="20"/>
    </location>
</feature>
<accession>A0AAV6XHE9</accession>
<dbReference type="PANTHER" id="PTHR34961">
    <property type="entry name" value="TRANSMEMBRANE PROTEIN"/>
    <property type="match status" value="1"/>
</dbReference>
<dbReference type="Proteomes" id="UP000826271">
    <property type="component" value="Unassembled WGS sequence"/>
</dbReference>
<keyword evidence="3" id="KW-1185">Reference proteome</keyword>
<proteinExistence type="predicted"/>
<reference evidence="2" key="1">
    <citation type="submission" date="2019-10" db="EMBL/GenBank/DDBJ databases">
        <authorList>
            <person name="Zhang R."/>
            <person name="Pan Y."/>
            <person name="Wang J."/>
            <person name="Ma R."/>
            <person name="Yu S."/>
        </authorList>
    </citation>
    <scope>NUCLEOTIDE SEQUENCE</scope>
    <source>
        <strain evidence="2">LA-IB0</strain>
        <tissue evidence="2">Leaf</tissue>
    </source>
</reference>
<name>A0AAV6XHE9_9LAMI</name>
<keyword evidence="1" id="KW-0732">Signal</keyword>
<dbReference type="InterPro" id="IPR053313">
    <property type="entry name" value="RGF"/>
</dbReference>
<dbReference type="EMBL" id="WHWC01000005">
    <property type="protein sequence ID" value="KAG8382416.1"/>
    <property type="molecule type" value="Genomic_DNA"/>
</dbReference>
<feature type="chain" id="PRO_5043350028" evidence="1">
    <location>
        <begin position="21"/>
        <end position="157"/>
    </location>
</feature>
<sequence>MSSTLVFIFVLYLYLHGSTARPLRGSDKQTHVPQLQLSVKDVKISVVDQKLAKQEKLRAEDGESTSGDDANLMHLNAVEESQDIKGIKLKMPYSWKTLQKDTVTEVWRRAERLALESSASKAEETVNSKETTDTVEDIVVMDYAQPHRKPPIHNRGT</sequence>